<dbReference type="InterPro" id="IPR015797">
    <property type="entry name" value="NUDIX_hydrolase-like_dom_sf"/>
</dbReference>
<dbReference type="SUPFAM" id="SSF55811">
    <property type="entry name" value="Nudix"/>
    <property type="match status" value="1"/>
</dbReference>
<evidence type="ECO:0000313" key="5">
    <source>
        <dbReference type="Proteomes" id="UP001595817"/>
    </source>
</evidence>
<dbReference type="PANTHER" id="PTHR43046:SF14">
    <property type="entry name" value="MUTT_NUDIX FAMILY PROTEIN"/>
    <property type="match status" value="1"/>
</dbReference>
<protein>
    <submittedName>
        <fullName evidence="4">NUDIX hydrolase</fullName>
    </submittedName>
</protein>
<comment type="cofactor">
    <cofactor evidence="1">
        <name>Mg(2+)</name>
        <dbReference type="ChEBI" id="CHEBI:18420"/>
    </cofactor>
</comment>
<dbReference type="GO" id="GO:0016787">
    <property type="term" value="F:hydrolase activity"/>
    <property type="evidence" value="ECO:0007669"/>
    <property type="project" value="UniProtKB-KW"/>
</dbReference>
<dbReference type="Pfam" id="PF00293">
    <property type="entry name" value="NUDIX"/>
    <property type="match status" value="1"/>
</dbReference>
<name>A0ABV8X162_9LACT</name>
<dbReference type="EMBL" id="JBHSEC010000001">
    <property type="protein sequence ID" value="MFC4409083.1"/>
    <property type="molecule type" value="Genomic_DNA"/>
</dbReference>
<accession>A0ABV8X162</accession>
<dbReference type="InterPro" id="IPR000086">
    <property type="entry name" value="NUDIX_hydrolase_dom"/>
</dbReference>
<organism evidence="4 5">
    <name type="scientific">Chungangia koreensis</name>
    <dbReference type="NCBI Taxonomy" id="752657"/>
    <lineage>
        <taxon>Bacteria</taxon>
        <taxon>Bacillati</taxon>
        <taxon>Bacillota</taxon>
        <taxon>Bacilli</taxon>
        <taxon>Lactobacillales</taxon>
        <taxon>Chungangia</taxon>
    </lineage>
</organism>
<comment type="caution">
    <text evidence="4">The sequence shown here is derived from an EMBL/GenBank/DDBJ whole genome shotgun (WGS) entry which is preliminary data.</text>
</comment>
<evidence type="ECO:0000313" key="4">
    <source>
        <dbReference type="EMBL" id="MFC4409083.1"/>
    </source>
</evidence>
<dbReference type="PANTHER" id="PTHR43046">
    <property type="entry name" value="GDP-MANNOSE MANNOSYL HYDROLASE"/>
    <property type="match status" value="1"/>
</dbReference>
<evidence type="ECO:0000256" key="2">
    <source>
        <dbReference type="ARBA" id="ARBA00022801"/>
    </source>
</evidence>
<dbReference type="CDD" id="cd04688">
    <property type="entry name" value="NUDIX_Hydrolase"/>
    <property type="match status" value="1"/>
</dbReference>
<reference evidence="5" key="1">
    <citation type="journal article" date="2019" name="Int. J. Syst. Evol. Microbiol.">
        <title>The Global Catalogue of Microorganisms (GCM) 10K type strain sequencing project: providing services to taxonomists for standard genome sequencing and annotation.</title>
        <authorList>
            <consortium name="The Broad Institute Genomics Platform"/>
            <consortium name="The Broad Institute Genome Sequencing Center for Infectious Disease"/>
            <person name="Wu L."/>
            <person name="Ma J."/>
        </authorList>
    </citation>
    <scope>NUCLEOTIDE SEQUENCE [LARGE SCALE GENOMIC DNA]</scope>
    <source>
        <strain evidence="5">CCUG 59778</strain>
    </source>
</reference>
<evidence type="ECO:0000256" key="1">
    <source>
        <dbReference type="ARBA" id="ARBA00001946"/>
    </source>
</evidence>
<sequence>MRPRANTLGILFKGGKVLLEENVARHSKGYGTYYRPIGGTIELGERSQQALVREFQEELQVEVSVLKSLGCLENIYKVKGRIGHEITLLYTVEFVDSSLYEKESFIMTEGNKITTAKWMDVRDLIEKVVFPDGLIELLEIEFARQMEKV</sequence>
<dbReference type="Proteomes" id="UP001595817">
    <property type="component" value="Unassembled WGS sequence"/>
</dbReference>
<feature type="domain" description="Nudix hydrolase" evidence="3">
    <location>
        <begin position="2"/>
        <end position="141"/>
    </location>
</feature>
<evidence type="ECO:0000259" key="3">
    <source>
        <dbReference type="PROSITE" id="PS51462"/>
    </source>
</evidence>
<keyword evidence="5" id="KW-1185">Reference proteome</keyword>
<keyword evidence="2 4" id="KW-0378">Hydrolase</keyword>
<gene>
    <name evidence="4" type="ORF">ACFOZY_01395</name>
</gene>
<dbReference type="PROSITE" id="PS51462">
    <property type="entry name" value="NUDIX"/>
    <property type="match status" value="1"/>
</dbReference>
<dbReference type="RefSeq" id="WP_378151460.1">
    <property type="nucleotide sequence ID" value="NZ_JBHSEC010000001.1"/>
</dbReference>
<dbReference type="Gene3D" id="3.90.79.10">
    <property type="entry name" value="Nucleoside Triphosphate Pyrophosphohydrolase"/>
    <property type="match status" value="1"/>
</dbReference>
<proteinExistence type="predicted"/>